<dbReference type="PANTHER" id="PTHR42756">
    <property type="entry name" value="TRANSCRIPTIONAL REGULATOR, MARR"/>
    <property type="match status" value="1"/>
</dbReference>
<dbReference type="PRINTS" id="PR00598">
    <property type="entry name" value="HTHMARR"/>
</dbReference>
<keyword evidence="2" id="KW-0238">DNA-binding</keyword>
<evidence type="ECO:0000256" key="1">
    <source>
        <dbReference type="ARBA" id="ARBA00023015"/>
    </source>
</evidence>
<dbReference type="Gene3D" id="1.10.10.10">
    <property type="entry name" value="Winged helix-like DNA-binding domain superfamily/Winged helix DNA-binding domain"/>
    <property type="match status" value="1"/>
</dbReference>
<comment type="caution">
    <text evidence="5">The sequence shown here is derived from an EMBL/GenBank/DDBJ whole genome shotgun (WGS) entry which is preliminary data.</text>
</comment>
<keyword evidence="1" id="KW-0805">Transcription regulation</keyword>
<organism evidence="5 6">
    <name type="scientific">Marivirga aurantiaca</name>
    <dbReference type="NCBI Taxonomy" id="2802615"/>
    <lineage>
        <taxon>Bacteria</taxon>
        <taxon>Pseudomonadati</taxon>
        <taxon>Bacteroidota</taxon>
        <taxon>Cytophagia</taxon>
        <taxon>Cytophagales</taxon>
        <taxon>Marivirgaceae</taxon>
        <taxon>Marivirga</taxon>
    </lineage>
</organism>
<evidence type="ECO:0000256" key="3">
    <source>
        <dbReference type="ARBA" id="ARBA00023163"/>
    </source>
</evidence>
<evidence type="ECO:0000313" key="5">
    <source>
        <dbReference type="EMBL" id="MBK6265261.1"/>
    </source>
</evidence>
<dbReference type="InterPro" id="IPR036388">
    <property type="entry name" value="WH-like_DNA-bd_sf"/>
</dbReference>
<dbReference type="InterPro" id="IPR000835">
    <property type="entry name" value="HTH_MarR-typ"/>
</dbReference>
<dbReference type="Pfam" id="PF01047">
    <property type="entry name" value="MarR"/>
    <property type="match status" value="1"/>
</dbReference>
<dbReference type="RefSeq" id="WP_201430933.1">
    <property type="nucleotide sequence ID" value="NZ_JAEQBW010000003.1"/>
</dbReference>
<keyword evidence="6" id="KW-1185">Reference proteome</keyword>
<dbReference type="GO" id="GO:0003700">
    <property type="term" value="F:DNA-binding transcription factor activity"/>
    <property type="evidence" value="ECO:0007669"/>
    <property type="project" value="InterPro"/>
</dbReference>
<accession>A0A934WYR3</accession>
<dbReference type="SMART" id="SM00347">
    <property type="entry name" value="HTH_MARR"/>
    <property type="match status" value="1"/>
</dbReference>
<dbReference type="GO" id="GO:0003677">
    <property type="term" value="F:DNA binding"/>
    <property type="evidence" value="ECO:0007669"/>
    <property type="project" value="UniProtKB-KW"/>
</dbReference>
<dbReference type="Proteomes" id="UP000611723">
    <property type="component" value="Unassembled WGS sequence"/>
</dbReference>
<evidence type="ECO:0000313" key="6">
    <source>
        <dbReference type="Proteomes" id="UP000611723"/>
    </source>
</evidence>
<dbReference type="InterPro" id="IPR036390">
    <property type="entry name" value="WH_DNA-bd_sf"/>
</dbReference>
<gene>
    <name evidence="5" type="ORF">JKA74_09435</name>
</gene>
<evidence type="ECO:0000259" key="4">
    <source>
        <dbReference type="PROSITE" id="PS50995"/>
    </source>
</evidence>
<proteinExistence type="predicted"/>
<sequence length="145" mass="17343">MQEAQKYSRYSFLLDRTARRVKQYAKQRFRELGWSITVDQWTVLKQLFDRGELNQRELADLTFKDHPTMTRIIDLLSTKELIIRKAHPDDRRSFKIALTQSGQQLVEECLPEVQSIRMKAWENLSESDFKEFKRILDSIYDNLSL</sequence>
<evidence type="ECO:0000256" key="2">
    <source>
        <dbReference type="ARBA" id="ARBA00023125"/>
    </source>
</evidence>
<protein>
    <submittedName>
        <fullName evidence="5">MarR family transcriptional regulator</fullName>
    </submittedName>
</protein>
<dbReference type="PANTHER" id="PTHR42756:SF1">
    <property type="entry name" value="TRANSCRIPTIONAL REPRESSOR OF EMRAB OPERON"/>
    <property type="match status" value="1"/>
</dbReference>
<dbReference type="AlphaFoldDB" id="A0A934WYR3"/>
<keyword evidence="3" id="KW-0804">Transcription</keyword>
<dbReference type="EMBL" id="JAEQBW010000003">
    <property type="protein sequence ID" value="MBK6265261.1"/>
    <property type="molecule type" value="Genomic_DNA"/>
</dbReference>
<dbReference type="SUPFAM" id="SSF46785">
    <property type="entry name" value="Winged helix' DNA-binding domain"/>
    <property type="match status" value="1"/>
</dbReference>
<name>A0A934WYR3_9BACT</name>
<reference evidence="5" key="1">
    <citation type="submission" date="2021-01" db="EMBL/GenBank/DDBJ databases">
        <title>Marivirga aurantiaca sp. nov., isolated from intertidal surface sediments.</title>
        <authorList>
            <person name="Zhang M."/>
        </authorList>
    </citation>
    <scope>NUCLEOTIDE SEQUENCE</scope>
    <source>
        <strain evidence="5">S37H4</strain>
    </source>
</reference>
<feature type="domain" description="HTH marR-type" evidence="4">
    <location>
        <begin position="7"/>
        <end position="141"/>
    </location>
</feature>
<dbReference type="PROSITE" id="PS50995">
    <property type="entry name" value="HTH_MARR_2"/>
    <property type="match status" value="1"/>
</dbReference>